<dbReference type="AlphaFoldDB" id="A0A5Q0UEG2"/>
<dbReference type="KEGG" id="ncon:LC1Nh_0009"/>
<sequence length="109" mass="12076">MVRRFYGLAVVFLLAVGFSGSAVSVSLESSGSEVLDNYSEGSSRDVEQEIKERVNISSESESVNVTEEIEERTNEEIRKIKQEESQKVTGKATEQKSEGFLSMIMSLFG</sequence>
<dbReference type="Proteomes" id="UP000377803">
    <property type="component" value="Chromosome"/>
</dbReference>
<protein>
    <submittedName>
        <fullName evidence="1">Uncharacterized protein</fullName>
    </submittedName>
</protein>
<proteinExistence type="predicted"/>
<dbReference type="EMBL" id="CP040089">
    <property type="protein sequence ID" value="QGA79918.1"/>
    <property type="molecule type" value="Genomic_DNA"/>
</dbReference>
<keyword evidence="2" id="KW-1185">Reference proteome</keyword>
<evidence type="ECO:0000313" key="2">
    <source>
        <dbReference type="Proteomes" id="UP000377803"/>
    </source>
</evidence>
<reference evidence="2" key="1">
    <citation type="submission" date="2019-05" db="EMBL/GenBank/DDBJ databases">
        <title>Candidatus Nanohalobium constans, a novel model system to study the DPANN nano-sized archaea: genomic and physiological characterization of a nanoarchaeon co-cultured with its chitinotrophic host.</title>
        <authorList>
            <person name="La Cono V."/>
            <person name="Arcadi E."/>
            <person name="Crisafi F."/>
            <person name="Denaro R."/>
            <person name="La Spada G."/>
            <person name="Messina E."/>
            <person name="Smedile F."/>
            <person name="Toshchakov S.V."/>
            <person name="Shevchenko M.A."/>
            <person name="Golyshin P.N."/>
            <person name="Golyshina O.V."/>
            <person name="Ferrer M."/>
            <person name="Rohde M."/>
            <person name="Mushegian A."/>
            <person name="Sorokin D.Y."/>
            <person name="Giuliano L."/>
            <person name="Yakimov M.M."/>
        </authorList>
    </citation>
    <scope>NUCLEOTIDE SEQUENCE [LARGE SCALE GENOMIC DNA]</scope>
    <source>
        <strain evidence="2">LC1Nh</strain>
    </source>
</reference>
<organism evidence="1 2">
    <name type="scientific">Candidatus Nanohalobium constans</name>
    <dbReference type="NCBI Taxonomy" id="2565781"/>
    <lineage>
        <taxon>Archaea</taxon>
        <taxon>Candidatus Nanohalarchaeota</taxon>
        <taxon>Candidatus Nanohalobia</taxon>
        <taxon>Candidatus Nanohalobiales</taxon>
        <taxon>Candidatus Nanohalobiaceae</taxon>
        <taxon>Candidatus Nanohalobium</taxon>
    </lineage>
</organism>
<evidence type="ECO:0000313" key="1">
    <source>
        <dbReference type="EMBL" id="QGA79918.1"/>
    </source>
</evidence>
<gene>
    <name evidence="1" type="ORF">LC1Nh_0009</name>
</gene>
<accession>A0A5Q0UEG2</accession>
<name>A0A5Q0UEG2_9ARCH</name>